<dbReference type="PANTHER" id="PTHR30290:SF83">
    <property type="entry name" value="ABC TRANSPORTER SUBSTRATE-BINDING PROTEIN"/>
    <property type="match status" value="1"/>
</dbReference>
<dbReference type="PIRSF" id="PIRSF002741">
    <property type="entry name" value="MppA"/>
    <property type="match status" value="1"/>
</dbReference>
<protein>
    <submittedName>
        <fullName evidence="3">ABC transporter substrate-binding protein</fullName>
    </submittedName>
</protein>
<dbReference type="Gene3D" id="3.40.190.10">
    <property type="entry name" value="Periplasmic binding protein-like II"/>
    <property type="match status" value="1"/>
</dbReference>
<organism evidence="3 4">
    <name type="scientific">Curtobacterium subtropicum</name>
    <dbReference type="NCBI Taxonomy" id="3055138"/>
    <lineage>
        <taxon>Bacteria</taxon>
        <taxon>Bacillati</taxon>
        <taxon>Actinomycetota</taxon>
        <taxon>Actinomycetes</taxon>
        <taxon>Micrococcales</taxon>
        <taxon>Microbacteriaceae</taxon>
        <taxon>Curtobacterium</taxon>
    </lineage>
</organism>
<evidence type="ECO:0000256" key="1">
    <source>
        <dbReference type="SAM" id="MobiDB-lite"/>
    </source>
</evidence>
<dbReference type="CDD" id="cd08506">
    <property type="entry name" value="PBP2_clavulanate_OppA2"/>
    <property type="match status" value="1"/>
</dbReference>
<dbReference type="InterPro" id="IPR000914">
    <property type="entry name" value="SBP_5_dom"/>
</dbReference>
<dbReference type="EMBL" id="JAUCMM010000002">
    <property type="protein sequence ID" value="MDM7887816.1"/>
    <property type="molecule type" value="Genomic_DNA"/>
</dbReference>
<dbReference type="PANTHER" id="PTHR30290">
    <property type="entry name" value="PERIPLASMIC BINDING COMPONENT OF ABC TRANSPORTER"/>
    <property type="match status" value="1"/>
</dbReference>
<evidence type="ECO:0000259" key="2">
    <source>
        <dbReference type="Pfam" id="PF00496"/>
    </source>
</evidence>
<keyword evidence="4" id="KW-1185">Reference proteome</keyword>
<dbReference type="Pfam" id="PF00496">
    <property type="entry name" value="SBP_bac_5"/>
    <property type="match status" value="1"/>
</dbReference>
<gene>
    <name evidence="3" type="ORF">QUG98_05045</name>
</gene>
<feature type="region of interest" description="Disordered" evidence="1">
    <location>
        <begin position="1"/>
        <end position="37"/>
    </location>
</feature>
<feature type="domain" description="Solute-binding protein family 5" evidence="2">
    <location>
        <begin position="126"/>
        <end position="510"/>
    </location>
</feature>
<accession>A0ABT7TE06</accession>
<dbReference type="InterPro" id="IPR030678">
    <property type="entry name" value="Peptide/Ni-bd"/>
</dbReference>
<dbReference type="Gene3D" id="3.10.105.10">
    <property type="entry name" value="Dipeptide-binding Protein, Domain 3"/>
    <property type="match status" value="1"/>
</dbReference>
<reference evidence="3 4" key="1">
    <citation type="submission" date="2023-06" db="EMBL/GenBank/DDBJ databases">
        <authorList>
            <person name="Feng G."/>
            <person name="Li J."/>
            <person name="Zhu H."/>
        </authorList>
    </citation>
    <scope>NUCLEOTIDE SEQUENCE [LARGE SCALE GENOMIC DNA]</scope>
    <source>
        <strain evidence="3 4">RHCJP20</strain>
    </source>
</reference>
<dbReference type="Proteomes" id="UP001235720">
    <property type="component" value="Unassembled WGS sequence"/>
</dbReference>
<name>A0ABT7TE06_9MICO</name>
<dbReference type="InterPro" id="IPR039424">
    <property type="entry name" value="SBP_5"/>
</dbReference>
<proteinExistence type="predicted"/>
<dbReference type="RefSeq" id="WP_289469522.1">
    <property type="nucleotide sequence ID" value="NZ_JAUCMM010000002.1"/>
</dbReference>
<sequence>MDRPATRTGTDPVHHDDAGRTTIGYPVVRPTPHPHEEQFTMHRPKRLTITAAVAAAAALVLTGCSGGGASDDASTGTSKGGTLDILTAQTALHWDPATSQSLGITSMGLVARRLTTWDVQPGKTAKVVPDLATTTGASSDGGKTWTYTLKDGLKFQDGTPITSKDIKWGIERSFAPNLTGGLSYHKSLLVGGSDYQGPFEGKTLDSIATPDDKTIVFTLDAPYGDWPWLASMPAFAPVPEGEGTDTGAYDAKPVSSGPYQIESNTQGSQVTLVRNKEWSAKTDSIRTAGPSKIVFKESQDASTTTQSLIADNGDAKDSFGAQFLGAAELNQVRANPAAQDRLATSKAGPITYMAINTQRGKLADLKVRQALQYAVDRKSFRIAAGGALAGEYASTLVTPGIAGRKDYDLYETGATGDVDKAKQLLQEAGATDLELTLVTQNDPTYLAQAQALQAGLKRAGITVTLKPLDYDSFTQATTNGTDFDLSLSSWQPDFPSANANIQPLYDSSQIGGGGYNVSKYSNPEVDALIAKATGTVDQSEAQQLWAQADRRIMEDAPVVPLIYAKQSFLAGSNVENFRIADFPAYPNYLKVSLAQ</sequence>
<evidence type="ECO:0000313" key="4">
    <source>
        <dbReference type="Proteomes" id="UP001235720"/>
    </source>
</evidence>
<dbReference type="SUPFAM" id="SSF53850">
    <property type="entry name" value="Periplasmic binding protein-like II"/>
    <property type="match status" value="1"/>
</dbReference>
<evidence type="ECO:0000313" key="3">
    <source>
        <dbReference type="EMBL" id="MDM7887816.1"/>
    </source>
</evidence>
<comment type="caution">
    <text evidence="3">The sequence shown here is derived from an EMBL/GenBank/DDBJ whole genome shotgun (WGS) entry which is preliminary data.</text>
</comment>